<organism evidence="1 2">
    <name type="scientific">Henriciella barbarensis</name>
    <dbReference type="NCBI Taxonomy" id="86342"/>
    <lineage>
        <taxon>Bacteria</taxon>
        <taxon>Pseudomonadati</taxon>
        <taxon>Pseudomonadota</taxon>
        <taxon>Alphaproteobacteria</taxon>
        <taxon>Hyphomonadales</taxon>
        <taxon>Hyphomonadaceae</taxon>
        <taxon>Henriciella</taxon>
    </lineage>
</organism>
<evidence type="ECO:0000313" key="2">
    <source>
        <dbReference type="Proteomes" id="UP000265431"/>
    </source>
</evidence>
<gene>
    <name evidence="1" type="ORF">D1224_05740</name>
</gene>
<dbReference type="OrthoDB" id="5653355at2"/>
<evidence type="ECO:0008006" key="3">
    <source>
        <dbReference type="Google" id="ProtNLM"/>
    </source>
</evidence>
<dbReference type="AlphaFoldDB" id="A0A399R1Z1"/>
<comment type="caution">
    <text evidence="1">The sequence shown here is derived from an EMBL/GenBank/DDBJ whole genome shotgun (WGS) entry which is preliminary data.</text>
</comment>
<name>A0A399R1Z1_9PROT</name>
<dbReference type="EMBL" id="QWGB01000005">
    <property type="protein sequence ID" value="RIJ23762.1"/>
    <property type="molecule type" value="Genomic_DNA"/>
</dbReference>
<accession>A0A399R1Z1</accession>
<sequence length="574" mass="64005">MGSLLSDIRTAVRQSEAYAPVRRWRLERLTRRPGVYPDWRALLSGHEQDWAAAREKAGGKRILIATSLGLHFTANTVDTLMAAALTLRGAKVDIGYCDGLPACQVIEHTLAPSLRRIAKEGPGPDFCGACTGAANRVSAPLGLNVRKFSDVLDEMDRADAKAFGERWQNHRSTEHDDPRVMHAYAGALRFFGKGDLGASDLETQIFSRYLAAAWLSDAAARRLIEAHKYDVIVAHHGIYVPQGQFAEAARDSDTRLVTWHPAYRRGRLIYQHGDTYHRAMIDEPESVWNQRALSADETIELDTYLASRETGAQDWITFQRRDPESLQSTYAALDLDPDKDTYLLAANVVWDARLNYAQSAYGHMIEWAIDTVSWFAKHPDRQLVVRCHPGEVMNSPRASDRLDDALRAAFPEMPENVRLVSPENDINTYSIAQLSKGALIFNTKLGMELSARGMPVVVAGDAWIRGKGFGRDAYDRDSYFRLLESPGTFDPLTDSEIEAARRYVYHFYFRRCIPLKALDGSAGWPLTQLHADAYSLAKPDADPNMDAICEGILAGAPFETIDDENARDCAGETP</sequence>
<proteinExistence type="predicted"/>
<evidence type="ECO:0000313" key="1">
    <source>
        <dbReference type="EMBL" id="RIJ23762.1"/>
    </source>
</evidence>
<dbReference type="Proteomes" id="UP000265431">
    <property type="component" value="Unassembled WGS sequence"/>
</dbReference>
<dbReference type="RefSeq" id="WP_119378950.1">
    <property type="nucleotide sequence ID" value="NZ_QWGB01000005.1"/>
</dbReference>
<protein>
    <recommendedName>
        <fullName evidence="3">Capsular biosynthesis protein</fullName>
    </recommendedName>
</protein>
<reference evidence="1 2" key="1">
    <citation type="submission" date="2018-08" db="EMBL/GenBank/DDBJ databases">
        <title>Henriciella mobilis sp. nov., isolated from seawater.</title>
        <authorList>
            <person name="Cheng H."/>
            <person name="Wu Y.-H."/>
            <person name="Xu X.-W."/>
            <person name="Guo L.-L."/>
        </authorList>
    </citation>
    <scope>NUCLEOTIDE SEQUENCE [LARGE SCALE GENOMIC DNA]</scope>
    <source>
        <strain evidence="1 2">CCUG66934</strain>
    </source>
</reference>
<keyword evidence="2" id="KW-1185">Reference proteome</keyword>